<dbReference type="GO" id="GO:0006508">
    <property type="term" value="P:proteolysis"/>
    <property type="evidence" value="ECO:0007669"/>
    <property type="project" value="InterPro"/>
</dbReference>
<keyword evidence="4" id="KW-1185">Reference proteome</keyword>
<feature type="domain" description="Peptidase A1" evidence="2">
    <location>
        <begin position="32"/>
        <end position="141"/>
    </location>
</feature>
<dbReference type="Proteomes" id="UP000319801">
    <property type="component" value="Unassembled WGS sequence"/>
</dbReference>
<evidence type="ECO:0000259" key="2">
    <source>
        <dbReference type="PROSITE" id="PS51767"/>
    </source>
</evidence>
<dbReference type="Gene3D" id="2.40.70.10">
    <property type="entry name" value="Acid Proteases"/>
    <property type="match status" value="2"/>
</dbReference>
<accession>A0A556V7D5</accession>
<proteinExistence type="inferred from homology"/>
<reference evidence="3 4" key="1">
    <citation type="journal article" date="2019" name="Genome Biol. Evol.">
        <title>Whole-Genome Sequencing of the Giant Devil Catfish, Bagarius yarrelli.</title>
        <authorList>
            <person name="Jiang W."/>
            <person name="Lv Y."/>
            <person name="Cheng L."/>
            <person name="Yang K."/>
            <person name="Chao B."/>
            <person name="Wang X."/>
            <person name="Li Y."/>
            <person name="Pan X."/>
            <person name="You X."/>
            <person name="Zhang Y."/>
            <person name="Yang J."/>
            <person name="Li J."/>
            <person name="Zhang X."/>
            <person name="Liu S."/>
            <person name="Sun C."/>
            <person name="Yang J."/>
            <person name="Shi Q."/>
        </authorList>
    </citation>
    <scope>NUCLEOTIDE SEQUENCE [LARGE SCALE GENOMIC DNA]</scope>
    <source>
        <strain evidence="3">JWS20170419001</strain>
        <tissue evidence="3">Muscle</tissue>
    </source>
</reference>
<evidence type="ECO:0000256" key="1">
    <source>
        <dbReference type="ARBA" id="ARBA00007447"/>
    </source>
</evidence>
<comment type="caution">
    <text evidence="3">The sequence shown here is derived from an EMBL/GenBank/DDBJ whole genome shotgun (WGS) entry which is preliminary data.</text>
</comment>
<dbReference type="SUPFAM" id="SSF50630">
    <property type="entry name" value="Acid proteases"/>
    <property type="match status" value="1"/>
</dbReference>
<dbReference type="PROSITE" id="PS51767">
    <property type="entry name" value="PEPTIDASE_A1"/>
    <property type="match status" value="1"/>
</dbReference>
<dbReference type="InterPro" id="IPR001461">
    <property type="entry name" value="Aspartic_peptidase_A1"/>
</dbReference>
<dbReference type="PROSITE" id="PS00141">
    <property type="entry name" value="ASP_PROTEASE"/>
    <property type="match status" value="1"/>
</dbReference>
<dbReference type="InterPro" id="IPR033121">
    <property type="entry name" value="PEPTIDASE_A1"/>
</dbReference>
<dbReference type="InterPro" id="IPR001969">
    <property type="entry name" value="Aspartic_peptidase_AS"/>
</dbReference>
<evidence type="ECO:0000313" key="4">
    <source>
        <dbReference type="Proteomes" id="UP000319801"/>
    </source>
</evidence>
<dbReference type="InterPro" id="IPR021109">
    <property type="entry name" value="Peptidase_aspartic_dom_sf"/>
</dbReference>
<dbReference type="Pfam" id="PF00026">
    <property type="entry name" value="Asp"/>
    <property type="match status" value="1"/>
</dbReference>
<dbReference type="OrthoDB" id="771136at2759"/>
<gene>
    <name evidence="3" type="ORF">Baya_13939</name>
</gene>
<dbReference type="AlphaFoldDB" id="A0A556V7D5"/>
<dbReference type="PANTHER" id="PTHR47966">
    <property type="entry name" value="BETA-SITE APP-CLEAVING ENZYME, ISOFORM A-RELATED"/>
    <property type="match status" value="1"/>
</dbReference>
<protein>
    <submittedName>
        <fullName evidence="3">Cathepsin D</fullName>
    </submittedName>
</protein>
<evidence type="ECO:0000313" key="3">
    <source>
        <dbReference type="EMBL" id="TSX99887.1"/>
    </source>
</evidence>
<dbReference type="GO" id="GO:0004190">
    <property type="term" value="F:aspartic-type endopeptidase activity"/>
    <property type="evidence" value="ECO:0007669"/>
    <property type="project" value="InterPro"/>
</dbReference>
<comment type="similarity">
    <text evidence="1">Belongs to the peptidase A1 family.</text>
</comment>
<dbReference type="EMBL" id="VCAZ01000144">
    <property type="protein sequence ID" value="TSX99887.1"/>
    <property type="molecule type" value="Genomic_DNA"/>
</dbReference>
<organism evidence="3 4">
    <name type="scientific">Bagarius yarrelli</name>
    <name type="common">Goonch</name>
    <name type="synonym">Bagrus yarrelli</name>
    <dbReference type="NCBI Taxonomy" id="175774"/>
    <lineage>
        <taxon>Eukaryota</taxon>
        <taxon>Metazoa</taxon>
        <taxon>Chordata</taxon>
        <taxon>Craniata</taxon>
        <taxon>Vertebrata</taxon>
        <taxon>Euteleostomi</taxon>
        <taxon>Actinopterygii</taxon>
        <taxon>Neopterygii</taxon>
        <taxon>Teleostei</taxon>
        <taxon>Ostariophysi</taxon>
        <taxon>Siluriformes</taxon>
        <taxon>Sisoridae</taxon>
        <taxon>Sisorinae</taxon>
        <taxon>Bagarius</taxon>
    </lineage>
</organism>
<dbReference type="PANTHER" id="PTHR47966:SF51">
    <property type="entry name" value="BETA-SITE APP-CLEAVING ENZYME, ISOFORM A-RELATED"/>
    <property type="match status" value="1"/>
</dbReference>
<sequence>MGNTEVNEEIFMDYLTSLGGTTYRCVFNAQYFGVDLSIGTPAQEFTVLFDTGSSNLWVPSIHCSFLDLACLKQPGVVFAVARFDGVLGMAYPILSAEKVLPVFDSIMAAKLLKQNIFSFYINRNFHHPAAVTSLKYQRVIG</sequence>
<name>A0A556V7D5_BAGYA</name>